<evidence type="ECO:0000256" key="4">
    <source>
        <dbReference type="ARBA" id="ARBA00025742"/>
    </source>
</evidence>
<dbReference type="InterPro" id="IPR004843">
    <property type="entry name" value="Calcineurin-like_PHP"/>
</dbReference>
<dbReference type="PANTHER" id="PTHR42988:SF2">
    <property type="entry name" value="CYCLIC NUCLEOTIDE PHOSPHODIESTERASE CBUA0032-RELATED"/>
    <property type="match status" value="1"/>
</dbReference>
<protein>
    <submittedName>
        <fullName evidence="6">Metallophosphoesterase family protein</fullName>
        <ecNumber evidence="6">3.1.-.-</ecNumber>
    </submittedName>
</protein>
<feature type="domain" description="Calcineurin-like phosphoesterase" evidence="5">
    <location>
        <begin position="13"/>
        <end position="248"/>
    </location>
</feature>
<comment type="caution">
    <text evidence="6">The sequence shown here is derived from an EMBL/GenBank/DDBJ whole genome shotgun (WGS) entry which is preliminary data.</text>
</comment>
<dbReference type="PANTHER" id="PTHR42988">
    <property type="entry name" value="PHOSPHOHYDROLASE"/>
    <property type="match status" value="1"/>
</dbReference>
<keyword evidence="2 6" id="KW-0378">Hydrolase</keyword>
<dbReference type="EC" id="3.1.-.-" evidence="6"/>
<accession>A0ABV6YYD3</accession>
<dbReference type="Pfam" id="PF00149">
    <property type="entry name" value="Metallophos"/>
    <property type="match status" value="1"/>
</dbReference>
<keyword evidence="1" id="KW-0479">Metal-binding</keyword>
<dbReference type="Proteomes" id="UP001594351">
    <property type="component" value="Unassembled WGS sequence"/>
</dbReference>
<gene>
    <name evidence="6" type="ORF">ACFL27_13475</name>
</gene>
<dbReference type="GO" id="GO:0016787">
    <property type="term" value="F:hydrolase activity"/>
    <property type="evidence" value="ECO:0007669"/>
    <property type="project" value="UniProtKB-KW"/>
</dbReference>
<dbReference type="InterPro" id="IPR050884">
    <property type="entry name" value="CNP_phosphodiesterase-III"/>
</dbReference>
<dbReference type="Gene3D" id="3.60.21.10">
    <property type="match status" value="1"/>
</dbReference>
<evidence type="ECO:0000256" key="2">
    <source>
        <dbReference type="ARBA" id="ARBA00022801"/>
    </source>
</evidence>
<organism evidence="6 7">
    <name type="scientific">candidate division CSSED10-310 bacterium</name>
    <dbReference type="NCBI Taxonomy" id="2855610"/>
    <lineage>
        <taxon>Bacteria</taxon>
        <taxon>Bacteria division CSSED10-310</taxon>
    </lineage>
</organism>
<evidence type="ECO:0000256" key="3">
    <source>
        <dbReference type="ARBA" id="ARBA00023004"/>
    </source>
</evidence>
<sequence length="309" mass="35275">MNSSIEKPMERTTIAHFGDIHIAAETGEVAAFRRFFGKRVLGTINLRFLGRQEKFSQARRRFRLLLEDIRELSPDFVISSGDFSAMSFPVEFQIAHNLITEILSPLLSNFAVIPGNHDRYTLGEVLSDHFGKYFEGWMQSDFRLPGVAARFPYVRFVKERVALLFVDVVRFHPLALGKVTRKCLELVTRFLQSPELSTRKTMMILHYPPLRADGTKLSPSHRCVGIEKLVSLAAQYSVPAIWTGHVHQNYSLKIPDSDLYLINAGSGTHSEHSTYNMYTISDVDLTIESRILSSENNCFEKFDEKKIQL</sequence>
<dbReference type="EMBL" id="JBHPBY010000164">
    <property type="protein sequence ID" value="MFC1851200.1"/>
    <property type="molecule type" value="Genomic_DNA"/>
</dbReference>
<dbReference type="SUPFAM" id="SSF56300">
    <property type="entry name" value="Metallo-dependent phosphatases"/>
    <property type="match status" value="1"/>
</dbReference>
<evidence type="ECO:0000313" key="7">
    <source>
        <dbReference type="Proteomes" id="UP001594351"/>
    </source>
</evidence>
<comment type="similarity">
    <text evidence="4">Belongs to the cyclic nucleotide phosphodiesterase class-III family.</text>
</comment>
<evidence type="ECO:0000313" key="6">
    <source>
        <dbReference type="EMBL" id="MFC1851200.1"/>
    </source>
</evidence>
<keyword evidence="3" id="KW-0408">Iron</keyword>
<evidence type="ECO:0000259" key="5">
    <source>
        <dbReference type="Pfam" id="PF00149"/>
    </source>
</evidence>
<evidence type="ECO:0000256" key="1">
    <source>
        <dbReference type="ARBA" id="ARBA00022723"/>
    </source>
</evidence>
<keyword evidence="7" id="KW-1185">Reference proteome</keyword>
<proteinExistence type="inferred from homology"/>
<dbReference type="InterPro" id="IPR029052">
    <property type="entry name" value="Metallo-depent_PP-like"/>
</dbReference>
<name>A0ABV6YYD3_UNCC1</name>
<reference evidence="6 7" key="1">
    <citation type="submission" date="2024-09" db="EMBL/GenBank/DDBJ databases">
        <title>Laminarin stimulates single cell rates of sulfate reduction while oxygen inhibits transcriptomic activity in coastal marine sediment.</title>
        <authorList>
            <person name="Lindsay M."/>
            <person name="Orcutt B."/>
            <person name="Emerson D."/>
            <person name="Stepanauskas R."/>
            <person name="D'Angelo T."/>
        </authorList>
    </citation>
    <scope>NUCLEOTIDE SEQUENCE [LARGE SCALE GENOMIC DNA]</scope>
    <source>
        <strain evidence="6">SAG AM-311-K15</strain>
    </source>
</reference>